<dbReference type="AlphaFoldDB" id="A0A1M6AEW0"/>
<reference evidence="1 2" key="1">
    <citation type="submission" date="2016-11" db="EMBL/GenBank/DDBJ databases">
        <authorList>
            <person name="Jaros S."/>
            <person name="Januszkiewicz K."/>
            <person name="Wedrychowicz H."/>
        </authorList>
    </citation>
    <scope>NUCLEOTIDE SEQUENCE [LARGE SCALE GENOMIC DNA]</scope>
    <source>
        <strain evidence="1 2">CGMCC 1.10190</strain>
    </source>
</reference>
<dbReference type="Proteomes" id="UP000184226">
    <property type="component" value="Unassembled WGS sequence"/>
</dbReference>
<dbReference type="OrthoDB" id="581372at2"/>
<proteinExistence type="predicted"/>
<dbReference type="GO" id="GO:0016491">
    <property type="term" value="F:oxidoreductase activity"/>
    <property type="evidence" value="ECO:0007669"/>
    <property type="project" value="InterPro"/>
</dbReference>
<protein>
    <recommendedName>
        <fullName evidence="3">Fatty acid desaturase</fullName>
    </recommendedName>
</protein>
<evidence type="ECO:0000313" key="2">
    <source>
        <dbReference type="Proteomes" id="UP000184226"/>
    </source>
</evidence>
<dbReference type="RefSeq" id="WP_073109592.1">
    <property type="nucleotide sequence ID" value="NZ_FQXE01000022.1"/>
</dbReference>
<dbReference type="InterPro" id="IPR012348">
    <property type="entry name" value="RNR-like"/>
</dbReference>
<evidence type="ECO:0000313" key="1">
    <source>
        <dbReference type="EMBL" id="SHI34947.1"/>
    </source>
</evidence>
<name>A0A1M6AEW0_9BURK</name>
<keyword evidence="2" id="KW-1185">Reference proteome</keyword>
<sequence>MHEFTRTATDWTLGEVPFQAIDLSQIKDQENLFYLVAAASFVEIASDLYTDNLIHYFKGDEEVIAWLESRWRPEEVRHGHVLRAYVNHVWPEFDWQQAYSAFYAEYSPLCTPDNFEASRSLEMVARCIVETGTATFYQALTQQTTEPVLAGIAARIRADEIGHYKYFYRYFRLYNGKEAPGRLRILGAIKRRLLEARNDDAECALWHAYLVRQPEAHADKAAFRALRSRLGKQVRRHYPLDMAVKMLLRPLSLPDAVTRLLQGPLARLTARFML</sequence>
<evidence type="ECO:0008006" key="3">
    <source>
        <dbReference type="Google" id="ProtNLM"/>
    </source>
</evidence>
<dbReference type="InterPro" id="IPR009078">
    <property type="entry name" value="Ferritin-like_SF"/>
</dbReference>
<accession>A0A1M6AEW0</accession>
<dbReference type="CDD" id="cd00657">
    <property type="entry name" value="Ferritin_like"/>
    <property type="match status" value="1"/>
</dbReference>
<dbReference type="STRING" id="658167.SAMN04488135_1224"/>
<organism evidence="1 2">
    <name type="scientific">Pollutimonas bauzanensis</name>
    <dbReference type="NCBI Taxonomy" id="658167"/>
    <lineage>
        <taxon>Bacteria</taxon>
        <taxon>Pseudomonadati</taxon>
        <taxon>Pseudomonadota</taxon>
        <taxon>Betaproteobacteria</taxon>
        <taxon>Burkholderiales</taxon>
        <taxon>Alcaligenaceae</taxon>
        <taxon>Pollutimonas</taxon>
    </lineage>
</organism>
<dbReference type="EMBL" id="FQXE01000022">
    <property type="protein sequence ID" value="SHI34947.1"/>
    <property type="molecule type" value="Genomic_DNA"/>
</dbReference>
<gene>
    <name evidence="1" type="ORF">SAMN04488135_1224</name>
</gene>
<dbReference type="Gene3D" id="1.10.620.20">
    <property type="entry name" value="Ribonucleotide Reductase, subunit A"/>
    <property type="match status" value="1"/>
</dbReference>
<dbReference type="SUPFAM" id="SSF47240">
    <property type="entry name" value="Ferritin-like"/>
    <property type="match status" value="1"/>
</dbReference>